<dbReference type="InterPro" id="IPR044068">
    <property type="entry name" value="CB"/>
</dbReference>
<evidence type="ECO:0000256" key="5">
    <source>
        <dbReference type="PROSITE-ProRule" id="PRU01248"/>
    </source>
</evidence>
<dbReference type="InterPro" id="IPR010998">
    <property type="entry name" value="Integrase_recombinase_N"/>
</dbReference>
<dbReference type="PROSITE" id="PS51898">
    <property type="entry name" value="TYR_RECOMBINASE"/>
    <property type="match status" value="1"/>
</dbReference>
<proteinExistence type="inferred from homology"/>
<dbReference type="SUPFAM" id="SSF56349">
    <property type="entry name" value="DNA breaking-rejoining enzymes"/>
    <property type="match status" value="1"/>
</dbReference>
<evidence type="ECO:0000313" key="8">
    <source>
        <dbReference type="EMBL" id="RIV27032.1"/>
    </source>
</evidence>
<accession>A0A418MHY7</accession>
<comment type="similarity">
    <text evidence="1">Belongs to the 'phage' integrase family.</text>
</comment>
<keyword evidence="4" id="KW-0233">DNA recombination</keyword>
<protein>
    <submittedName>
        <fullName evidence="8">Site-specific integrase</fullName>
    </submittedName>
</protein>
<feature type="domain" description="Core-binding (CB)" evidence="7">
    <location>
        <begin position="120"/>
        <end position="203"/>
    </location>
</feature>
<dbReference type="Pfam" id="PF13102">
    <property type="entry name" value="Phage_int_SAM_5"/>
    <property type="match status" value="1"/>
</dbReference>
<dbReference type="GO" id="GO:0015074">
    <property type="term" value="P:DNA integration"/>
    <property type="evidence" value="ECO:0007669"/>
    <property type="project" value="UniProtKB-KW"/>
</dbReference>
<evidence type="ECO:0000259" key="6">
    <source>
        <dbReference type="PROSITE" id="PS51898"/>
    </source>
</evidence>
<evidence type="ECO:0000256" key="1">
    <source>
        <dbReference type="ARBA" id="ARBA00008857"/>
    </source>
</evidence>
<organism evidence="8 9">
    <name type="scientific">Fibrisoma montanum</name>
    <dbReference type="NCBI Taxonomy" id="2305895"/>
    <lineage>
        <taxon>Bacteria</taxon>
        <taxon>Pseudomonadati</taxon>
        <taxon>Bacteroidota</taxon>
        <taxon>Cytophagia</taxon>
        <taxon>Cytophagales</taxon>
        <taxon>Spirosomataceae</taxon>
        <taxon>Fibrisoma</taxon>
    </lineage>
</organism>
<dbReference type="CDD" id="cd01185">
    <property type="entry name" value="INTN1_C_like"/>
    <property type="match status" value="1"/>
</dbReference>
<dbReference type="InterPro" id="IPR013762">
    <property type="entry name" value="Integrase-like_cat_sf"/>
</dbReference>
<dbReference type="PANTHER" id="PTHR30349:SF64">
    <property type="entry name" value="PROPHAGE INTEGRASE INTD-RELATED"/>
    <property type="match status" value="1"/>
</dbReference>
<dbReference type="GO" id="GO:0006310">
    <property type="term" value="P:DNA recombination"/>
    <property type="evidence" value="ECO:0007669"/>
    <property type="project" value="UniProtKB-KW"/>
</dbReference>
<dbReference type="PANTHER" id="PTHR30349">
    <property type="entry name" value="PHAGE INTEGRASE-RELATED"/>
    <property type="match status" value="1"/>
</dbReference>
<evidence type="ECO:0000259" key="7">
    <source>
        <dbReference type="PROSITE" id="PS51900"/>
    </source>
</evidence>
<dbReference type="InterPro" id="IPR002104">
    <property type="entry name" value="Integrase_catalytic"/>
</dbReference>
<evidence type="ECO:0000256" key="3">
    <source>
        <dbReference type="ARBA" id="ARBA00023125"/>
    </source>
</evidence>
<comment type="caution">
    <text evidence="8">The sequence shown here is derived from an EMBL/GenBank/DDBJ whole genome shotgun (WGS) entry which is preliminary data.</text>
</comment>
<evidence type="ECO:0000313" key="9">
    <source>
        <dbReference type="Proteomes" id="UP000283523"/>
    </source>
</evidence>
<dbReference type="Gene3D" id="1.10.150.130">
    <property type="match status" value="1"/>
</dbReference>
<dbReference type="AlphaFoldDB" id="A0A418MHY7"/>
<dbReference type="InterPro" id="IPR011010">
    <property type="entry name" value="DNA_brk_join_enz"/>
</dbReference>
<keyword evidence="9" id="KW-1185">Reference proteome</keyword>
<name>A0A418MHY7_9BACT</name>
<dbReference type="Gene3D" id="1.10.443.10">
    <property type="entry name" value="Intergrase catalytic core"/>
    <property type="match status" value="1"/>
</dbReference>
<dbReference type="GO" id="GO:0003677">
    <property type="term" value="F:DNA binding"/>
    <property type="evidence" value="ECO:0007669"/>
    <property type="project" value="UniProtKB-UniRule"/>
</dbReference>
<keyword evidence="2" id="KW-0229">DNA integration</keyword>
<evidence type="ECO:0000256" key="2">
    <source>
        <dbReference type="ARBA" id="ARBA00022908"/>
    </source>
</evidence>
<reference evidence="8 9" key="1">
    <citation type="submission" date="2018-08" db="EMBL/GenBank/DDBJ databases">
        <title>Fibrisoma montanum sp. nov., isolated from Danxia mountain soil.</title>
        <authorList>
            <person name="Huang Y."/>
        </authorList>
    </citation>
    <scope>NUCLEOTIDE SEQUENCE [LARGE SCALE GENOMIC DNA]</scope>
    <source>
        <strain evidence="8 9">HYT19</strain>
    </source>
</reference>
<dbReference type="Proteomes" id="UP000283523">
    <property type="component" value="Unassembled WGS sequence"/>
</dbReference>
<dbReference type="Pfam" id="PF00589">
    <property type="entry name" value="Phage_integrase"/>
    <property type="match status" value="1"/>
</dbReference>
<dbReference type="EMBL" id="QXED01000001">
    <property type="protein sequence ID" value="RIV27032.1"/>
    <property type="molecule type" value="Genomic_DNA"/>
</dbReference>
<dbReference type="InterPro" id="IPR050090">
    <property type="entry name" value="Tyrosine_recombinase_XerCD"/>
</dbReference>
<dbReference type="InterPro" id="IPR035386">
    <property type="entry name" value="Arm-DNA-bind_5"/>
</dbReference>
<dbReference type="InterPro" id="IPR025269">
    <property type="entry name" value="SAM-like_dom"/>
</dbReference>
<feature type="domain" description="Tyr recombinase" evidence="6">
    <location>
        <begin position="234"/>
        <end position="423"/>
    </location>
</feature>
<keyword evidence="3 5" id="KW-0238">DNA-binding</keyword>
<gene>
    <name evidence="8" type="ORF">DYU11_01570</name>
</gene>
<sequence length="426" mass="48661">MANSSLPTDRLPQIKVMLYTSKTLAGGSHPLRLRITKDSNRKYISIGESSPATLWDFDKELPRRSHPEQKRLLALIKKWETTYAEAAKYLQETGHPFTIDMIVDAVTEASKKPRRERKGVMLLSYLQEIYEQLLAAQRVGNANVYRDTRRVLAKFLTDKDCPLSTISVQFLNRFETYLRGEGCADTTMSVYFRTLRAAMNRAISEKLLPADLYPFSRNSAQRDKFSLAKFDLGTRKRAITKDEIRAIEALDLPTPRLMLAKHLFLFSYYAGGINYVDMAQLRWRNVQGGRLQYVRQKTGGLFNLKLSAVAQSILDYYYPFTESGLESYVFGILSTERHRLPQQIANRLHKIKGQVNTDLKTIGKKAGIATPLTTYVARHSFGTVLRKSGVSDALISQAFQHTTERTTRIYLDSFENELIDEAFENL</sequence>
<evidence type="ECO:0000256" key="4">
    <source>
        <dbReference type="ARBA" id="ARBA00023172"/>
    </source>
</evidence>
<dbReference type="PROSITE" id="PS51900">
    <property type="entry name" value="CB"/>
    <property type="match status" value="1"/>
</dbReference>
<dbReference type="Pfam" id="PF17293">
    <property type="entry name" value="Arm-DNA-bind_5"/>
    <property type="match status" value="1"/>
</dbReference>